<evidence type="ECO:0000256" key="4">
    <source>
        <dbReference type="ARBA" id="ARBA00022692"/>
    </source>
</evidence>
<proteinExistence type="inferred from homology"/>
<dbReference type="GO" id="GO:0015031">
    <property type="term" value="P:protein transport"/>
    <property type="evidence" value="ECO:0007669"/>
    <property type="project" value="UniProtKB-KW"/>
</dbReference>
<dbReference type="RefSeq" id="WP_169147482.1">
    <property type="nucleotide sequence ID" value="NZ_JABBGA010000020.1"/>
</dbReference>
<dbReference type="PANTHER" id="PTHR30558">
    <property type="entry name" value="EXBD MEMBRANE COMPONENT OF PMF-DRIVEN MACROMOLECULE IMPORT SYSTEM"/>
    <property type="match status" value="1"/>
</dbReference>
<feature type="transmembrane region" description="Helical" evidence="8">
    <location>
        <begin position="20"/>
        <end position="42"/>
    </location>
</feature>
<evidence type="ECO:0000256" key="8">
    <source>
        <dbReference type="SAM" id="Phobius"/>
    </source>
</evidence>
<organism evidence="9 10">
    <name type="scientific">Zoogloea dura</name>
    <dbReference type="NCBI Taxonomy" id="2728840"/>
    <lineage>
        <taxon>Bacteria</taxon>
        <taxon>Pseudomonadati</taxon>
        <taxon>Pseudomonadota</taxon>
        <taxon>Betaproteobacteria</taxon>
        <taxon>Rhodocyclales</taxon>
        <taxon>Zoogloeaceae</taxon>
        <taxon>Zoogloea</taxon>
    </lineage>
</organism>
<dbReference type="InterPro" id="IPR003400">
    <property type="entry name" value="ExbD"/>
</dbReference>
<dbReference type="Pfam" id="PF02472">
    <property type="entry name" value="ExbD"/>
    <property type="match status" value="1"/>
</dbReference>
<reference evidence="9 10" key="1">
    <citation type="submission" date="2020-04" db="EMBL/GenBank/DDBJ databases">
        <title>Zoogloea sp. G-4-1-14 isolated from soil.</title>
        <authorList>
            <person name="Dahal R.H."/>
        </authorList>
    </citation>
    <scope>NUCLEOTIDE SEQUENCE [LARGE SCALE GENOMIC DNA]</scope>
    <source>
        <strain evidence="9 10">G-4-1-14</strain>
    </source>
</reference>
<keyword evidence="7" id="KW-0813">Transport</keyword>
<keyword evidence="7" id="KW-0653">Protein transport</keyword>
<keyword evidence="10" id="KW-1185">Reference proteome</keyword>
<protein>
    <submittedName>
        <fullName evidence="9">Biopolymer transporter ExbD</fullName>
    </submittedName>
</protein>
<keyword evidence="5 8" id="KW-1133">Transmembrane helix</keyword>
<sequence length="143" mass="15322">MAMNVGSSSASGDPEVMMDINTTPLIDVMLVLLVMLIITIPIQLHAVNLNLPVGTPPPSDVKPEVVKIDVDAKSVVHWQGVAVGSGAELEQKMKDVSLLPVQPEVHLRPDRHARYEVVASILAATKRSGLTKIGVIGSEQFIE</sequence>
<evidence type="ECO:0000256" key="5">
    <source>
        <dbReference type="ARBA" id="ARBA00022989"/>
    </source>
</evidence>
<evidence type="ECO:0000256" key="2">
    <source>
        <dbReference type="ARBA" id="ARBA00005811"/>
    </source>
</evidence>
<dbReference type="Proteomes" id="UP000580043">
    <property type="component" value="Unassembled WGS sequence"/>
</dbReference>
<keyword evidence="3" id="KW-1003">Cell membrane</keyword>
<keyword evidence="6 8" id="KW-0472">Membrane</keyword>
<accession>A0A848G6Q7</accession>
<dbReference type="AlphaFoldDB" id="A0A848G6Q7"/>
<gene>
    <name evidence="9" type="ORF">HHL15_19495</name>
</gene>
<name>A0A848G6Q7_9RHOO</name>
<dbReference type="Gene3D" id="3.30.420.270">
    <property type="match status" value="1"/>
</dbReference>
<dbReference type="PANTHER" id="PTHR30558:SF7">
    <property type="entry name" value="TOL-PAL SYSTEM PROTEIN TOLR"/>
    <property type="match status" value="1"/>
</dbReference>
<dbReference type="EMBL" id="JABBGA010000020">
    <property type="protein sequence ID" value="NML27948.1"/>
    <property type="molecule type" value="Genomic_DNA"/>
</dbReference>
<keyword evidence="4 7" id="KW-0812">Transmembrane</keyword>
<evidence type="ECO:0000256" key="1">
    <source>
        <dbReference type="ARBA" id="ARBA00004162"/>
    </source>
</evidence>
<comment type="caution">
    <text evidence="9">The sequence shown here is derived from an EMBL/GenBank/DDBJ whole genome shotgun (WGS) entry which is preliminary data.</text>
</comment>
<comment type="similarity">
    <text evidence="2 7">Belongs to the ExbD/TolR family.</text>
</comment>
<evidence type="ECO:0000256" key="7">
    <source>
        <dbReference type="RuleBase" id="RU003879"/>
    </source>
</evidence>
<dbReference type="GO" id="GO:0022857">
    <property type="term" value="F:transmembrane transporter activity"/>
    <property type="evidence" value="ECO:0007669"/>
    <property type="project" value="InterPro"/>
</dbReference>
<evidence type="ECO:0000256" key="3">
    <source>
        <dbReference type="ARBA" id="ARBA00022475"/>
    </source>
</evidence>
<dbReference type="GO" id="GO:0005886">
    <property type="term" value="C:plasma membrane"/>
    <property type="evidence" value="ECO:0007669"/>
    <property type="project" value="UniProtKB-SubCell"/>
</dbReference>
<comment type="subcellular location">
    <subcellularLocation>
        <location evidence="1">Cell membrane</location>
        <topology evidence="1">Single-pass membrane protein</topology>
    </subcellularLocation>
    <subcellularLocation>
        <location evidence="7">Cell membrane</location>
        <topology evidence="7">Single-pass type II membrane protein</topology>
    </subcellularLocation>
</comment>
<evidence type="ECO:0000313" key="9">
    <source>
        <dbReference type="EMBL" id="NML27948.1"/>
    </source>
</evidence>
<evidence type="ECO:0000256" key="6">
    <source>
        <dbReference type="ARBA" id="ARBA00023136"/>
    </source>
</evidence>
<evidence type="ECO:0000313" key="10">
    <source>
        <dbReference type="Proteomes" id="UP000580043"/>
    </source>
</evidence>